<dbReference type="InterPro" id="IPR051051">
    <property type="entry name" value="E3_ubiq-ligase_TRIM/RNF"/>
</dbReference>
<keyword evidence="1" id="KW-0479">Metal-binding</keyword>
<dbReference type="GO" id="GO:0004842">
    <property type="term" value="F:ubiquitin-protein transferase activity"/>
    <property type="evidence" value="ECO:0007669"/>
    <property type="project" value="InterPro"/>
</dbReference>
<dbReference type="GO" id="GO:0016567">
    <property type="term" value="P:protein ubiquitination"/>
    <property type="evidence" value="ECO:0007669"/>
    <property type="project" value="InterPro"/>
</dbReference>
<accession>A0AAW0N1E8</accession>
<feature type="coiled-coil region" evidence="5">
    <location>
        <begin position="254"/>
        <end position="288"/>
    </location>
</feature>
<evidence type="ECO:0000259" key="7">
    <source>
        <dbReference type="PROSITE" id="PS50119"/>
    </source>
</evidence>
<keyword evidence="5" id="KW-0175">Coiled coil</keyword>
<dbReference type="InterPro" id="IPR003613">
    <property type="entry name" value="Ubox_domain"/>
</dbReference>
<dbReference type="PANTHER" id="PTHR25465">
    <property type="entry name" value="B-BOX DOMAIN CONTAINING"/>
    <property type="match status" value="1"/>
</dbReference>
<protein>
    <submittedName>
        <fullName evidence="8">Uncharacterized protein</fullName>
    </submittedName>
</protein>
<dbReference type="InterPro" id="IPR006574">
    <property type="entry name" value="PRY"/>
</dbReference>
<dbReference type="CDD" id="cd19769">
    <property type="entry name" value="Bbox2_TRIM16-like"/>
    <property type="match status" value="1"/>
</dbReference>
<dbReference type="SUPFAM" id="SSF57850">
    <property type="entry name" value="RING/U-box"/>
    <property type="match status" value="1"/>
</dbReference>
<keyword evidence="2 4" id="KW-0863">Zinc-finger</keyword>
<dbReference type="PANTHER" id="PTHR25465:SF32">
    <property type="entry name" value="BLOODTHIRSTY-RELATED GENE FAMILY, MEMBER 16 ISOFORM X1-RELATED"/>
    <property type="match status" value="1"/>
</dbReference>
<dbReference type="SUPFAM" id="SSF57845">
    <property type="entry name" value="B-box zinc-binding domain"/>
    <property type="match status" value="1"/>
</dbReference>
<dbReference type="SMART" id="SM00336">
    <property type="entry name" value="BBOX"/>
    <property type="match status" value="2"/>
</dbReference>
<sequence length="448" mass="51089">MAAVSCVLSEDEIHCPICLEIFTDPVSTSCGHSFCKRCINQHWNKSSILHCPVCKQHFSSRPDLKTNIVMSQMITQFKTTRRKKKVTGLKRQALGVNDVPCDLCSEPRSKAQKSCLLCLASYCQDHLQSHVSNPRLQRHQLVDATQNLDERICLDHNAPIDMFCRKESKLICLQCFAEEHKDHIAVPLKVQRETIKGELKELILKRKQKIQEIQNSVELSQQHANKEIEDAVKVFNALVAKAQQSLQSFKKNTEEIHQKTEKEATKQIQKLKQELIDLEHKETEMEEMSSSQDHLHFVQKFCSIKSNLNDWSKVKVSATYGTLLDAVIKLQNVEFENECRKLYRAHLSRLQKCAVDVTLDGETAHRNLQVSQNMKEVTHTDKEASSVSVFSSLTDKSRFWSSPYVLGKQKFSSGQAYFEVLTLQSALAQLQTATSQETSDLSLVLEKT</sequence>
<dbReference type="PROSITE" id="PS50089">
    <property type="entry name" value="ZF_RING_2"/>
    <property type="match status" value="1"/>
</dbReference>
<dbReference type="Pfam" id="PF13765">
    <property type="entry name" value="PRY"/>
    <property type="match status" value="1"/>
</dbReference>
<dbReference type="GO" id="GO:0008270">
    <property type="term" value="F:zinc ion binding"/>
    <property type="evidence" value="ECO:0007669"/>
    <property type="project" value="UniProtKB-KW"/>
</dbReference>
<gene>
    <name evidence="8" type="ORF">WMY93_024723</name>
</gene>
<organism evidence="8 9">
    <name type="scientific">Mugilogobius chulae</name>
    <name type="common">yellowstripe goby</name>
    <dbReference type="NCBI Taxonomy" id="88201"/>
    <lineage>
        <taxon>Eukaryota</taxon>
        <taxon>Metazoa</taxon>
        <taxon>Chordata</taxon>
        <taxon>Craniata</taxon>
        <taxon>Vertebrata</taxon>
        <taxon>Euteleostomi</taxon>
        <taxon>Actinopterygii</taxon>
        <taxon>Neopterygii</taxon>
        <taxon>Teleostei</taxon>
        <taxon>Neoteleostei</taxon>
        <taxon>Acanthomorphata</taxon>
        <taxon>Gobiaria</taxon>
        <taxon>Gobiiformes</taxon>
        <taxon>Gobioidei</taxon>
        <taxon>Gobiidae</taxon>
        <taxon>Gobionellinae</taxon>
        <taxon>Mugilogobius</taxon>
    </lineage>
</organism>
<dbReference type="EMBL" id="JBBPFD010000018">
    <property type="protein sequence ID" value="KAK7889163.1"/>
    <property type="molecule type" value="Genomic_DNA"/>
</dbReference>
<evidence type="ECO:0000313" key="9">
    <source>
        <dbReference type="Proteomes" id="UP001460270"/>
    </source>
</evidence>
<dbReference type="SMART" id="SM00589">
    <property type="entry name" value="PRY"/>
    <property type="match status" value="1"/>
</dbReference>
<dbReference type="Pfam" id="PF00643">
    <property type="entry name" value="zf-B_box"/>
    <property type="match status" value="1"/>
</dbReference>
<dbReference type="SMART" id="SM00184">
    <property type="entry name" value="RING"/>
    <property type="match status" value="1"/>
</dbReference>
<keyword evidence="9" id="KW-1185">Reference proteome</keyword>
<name>A0AAW0N1E8_9GOBI</name>
<proteinExistence type="predicted"/>
<evidence type="ECO:0000259" key="6">
    <source>
        <dbReference type="PROSITE" id="PS50089"/>
    </source>
</evidence>
<dbReference type="SUPFAM" id="SSF49899">
    <property type="entry name" value="Concanavalin A-like lectins/glucanases"/>
    <property type="match status" value="1"/>
</dbReference>
<dbReference type="AlphaFoldDB" id="A0AAW0N1E8"/>
<dbReference type="Pfam" id="PF13445">
    <property type="entry name" value="zf-RING_UBOX"/>
    <property type="match status" value="1"/>
</dbReference>
<reference evidence="9" key="1">
    <citation type="submission" date="2024-04" db="EMBL/GenBank/DDBJ databases">
        <title>Salinicola lusitanus LLJ914,a marine bacterium isolated from the Okinawa Trough.</title>
        <authorList>
            <person name="Li J."/>
        </authorList>
    </citation>
    <scope>NUCLEOTIDE SEQUENCE [LARGE SCALE GENOMIC DNA]</scope>
</reference>
<dbReference type="Gene3D" id="4.10.830.40">
    <property type="match status" value="1"/>
</dbReference>
<dbReference type="InterPro" id="IPR000315">
    <property type="entry name" value="Znf_B-box"/>
</dbReference>
<evidence type="ECO:0000256" key="4">
    <source>
        <dbReference type="PROSITE-ProRule" id="PRU00024"/>
    </source>
</evidence>
<evidence type="ECO:0000256" key="3">
    <source>
        <dbReference type="ARBA" id="ARBA00022833"/>
    </source>
</evidence>
<dbReference type="InterPro" id="IPR013083">
    <property type="entry name" value="Znf_RING/FYVE/PHD"/>
</dbReference>
<evidence type="ECO:0000256" key="2">
    <source>
        <dbReference type="ARBA" id="ARBA00022771"/>
    </source>
</evidence>
<dbReference type="Proteomes" id="UP001460270">
    <property type="component" value="Unassembled WGS sequence"/>
</dbReference>
<dbReference type="InterPro" id="IPR043136">
    <property type="entry name" value="B30.2/SPRY_sf"/>
</dbReference>
<evidence type="ECO:0000256" key="1">
    <source>
        <dbReference type="ARBA" id="ARBA00022723"/>
    </source>
</evidence>
<dbReference type="PROSITE" id="PS00518">
    <property type="entry name" value="ZF_RING_1"/>
    <property type="match status" value="1"/>
</dbReference>
<comment type="caution">
    <text evidence="8">The sequence shown here is derived from an EMBL/GenBank/DDBJ whole genome shotgun (WGS) entry which is preliminary data.</text>
</comment>
<dbReference type="PROSITE" id="PS50119">
    <property type="entry name" value="ZF_BBOX"/>
    <property type="match status" value="1"/>
</dbReference>
<dbReference type="InterPro" id="IPR027370">
    <property type="entry name" value="Znf-RING_euk"/>
</dbReference>
<dbReference type="Gene3D" id="2.60.120.920">
    <property type="match status" value="1"/>
</dbReference>
<dbReference type="Gene3D" id="3.30.40.10">
    <property type="entry name" value="Zinc/RING finger domain, C3HC4 (zinc finger)"/>
    <property type="match status" value="1"/>
</dbReference>
<evidence type="ECO:0000313" key="8">
    <source>
        <dbReference type="EMBL" id="KAK7889163.1"/>
    </source>
</evidence>
<dbReference type="InterPro" id="IPR058030">
    <property type="entry name" value="TRIM8/14/16/25/29/45/65_CC"/>
</dbReference>
<dbReference type="Pfam" id="PF25600">
    <property type="entry name" value="TRIM_CC"/>
    <property type="match status" value="1"/>
</dbReference>
<evidence type="ECO:0000256" key="5">
    <source>
        <dbReference type="SAM" id="Coils"/>
    </source>
</evidence>
<dbReference type="InterPro" id="IPR001841">
    <property type="entry name" value="Znf_RING"/>
</dbReference>
<keyword evidence="3" id="KW-0862">Zinc</keyword>
<dbReference type="SMART" id="SM00504">
    <property type="entry name" value="Ubox"/>
    <property type="match status" value="1"/>
</dbReference>
<dbReference type="InterPro" id="IPR017907">
    <property type="entry name" value="Znf_RING_CS"/>
</dbReference>
<dbReference type="Gene3D" id="3.30.160.60">
    <property type="entry name" value="Classic Zinc Finger"/>
    <property type="match status" value="1"/>
</dbReference>
<dbReference type="InterPro" id="IPR013320">
    <property type="entry name" value="ConA-like_dom_sf"/>
</dbReference>
<feature type="domain" description="RING-type" evidence="6">
    <location>
        <begin position="15"/>
        <end position="55"/>
    </location>
</feature>
<feature type="domain" description="B box-type" evidence="7">
    <location>
        <begin position="148"/>
        <end position="188"/>
    </location>
</feature>